<gene>
    <name evidence="2" type="ORF">FMAN_05494</name>
</gene>
<reference evidence="3" key="1">
    <citation type="journal article" date="2016" name="Genome Biol. Evol.">
        <title>Comparative 'omics' of the Fusarium fujikuroi species complex highlights differences in genetic potential and metabolite synthesis.</title>
        <authorList>
            <person name="Niehaus E.-M."/>
            <person name="Muensterkoetter M."/>
            <person name="Proctor R.H."/>
            <person name="Brown D.W."/>
            <person name="Sharon A."/>
            <person name="Idan Y."/>
            <person name="Oren-Young L."/>
            <person name="Sieber C.M."/>
            <person name="Novak O."/>
            <person name="Pencik A."/>
            <person name="Tarkowska D."/>
            <person name="Hromadova K."/>
            <person name="Freeman S."/>
            <person name="Maymon M."/>
            <person name="Elazar M."/>
            <person name="Youssef S.A."/>
            <person name="El-Shabrawy E.S.M."/>
            <person name="Shalaby A.B.A."/>
            <person name="Houterman P."/>
            <person name="Brock N.L."/>
            <person name="Burkhardt I."/>
            <person name="Tsavkelova E.A."/>
            <person name="Dickschat J.S."/>
            <person name="Galuszka P."/>
            <person name="Gueldener U."/>
            <person name="Tudzynski B."/>
        </authorList>
    </citation>
    <scope>NUCLEOTIDE SEQUENCE [LARGE SCALE GENOMIC DNA]</scope>
    <source>
        <strain evidence="3">MRC7560</strain>
    </source>
</reference>
<dbReference type="Proteomes" id="UP000184255">
    <property type="component" value="Unassembled WGS sequence"/>
</dbReference>
<evidence type="ECO:0000256" key="1">
    <source>
        <dbReference type="SAM" id="MobiDB-lite"/>
    </source>
</evidence>
<dbReference type="EMBL" id="FCQH01000002">
    <property type="protein sequence ID" value="CVK87554.1"/>
    <property type="molecule type" value="Genomic_DNA"/>
</dbReference>
<name>A0A1L7SMB5_FUSMA</name>
<keyword evidence="3" id="KW-1185">Reference proteome</keyword>
<proteinExistence type="predicted"/>
<feature type="region of interest" description="Disordered" evidence="1">
    <location>
        <begin position="1"/>
        <end position="73"/>
    </location>
</feature>
<accession>A0A1L7SMB5</accession>
<evidence type="ECO:0000313" key="2">
    <source>
        <dbReference type="EMBL" id="CVK87554.1"/>
    </source>
</evidence>
<protein>
    <submittedName>
        <fullName evidence="2">Uncharacterized protein</fullName>
    </submittedName>
</protein>
<dbReference type="RefSeq" id="XP_041678764.1">
    <property type="nucleotide sequence ID" value="XM_041827840.1"/>
</dbReference>
<dbReference type="GeneID" id="65084760"/>
<dbReference type="VEuPathDB" id="FungiDB:FMAN_05494"/>
<sequence length="139" mass="15515">MPKNKIRGRDSHSSCAGPYERPQEESGRGANGPGDYHSSQGSGWGHEARVGGHNSYEGPGRAANPALRFGGANDQGFHAAERYDTYGREHEYSHFDKSQQGINDGMDRIVMIIRNMMALDTEIMYRMRKMSIGMSFDTR</sequence>
<comment type="caution">
    <text evidence="2">The sequence shown here is derived from an EMBL/GenBank/DDBJ whole genome shotgun (WGS) entry which is preliminary data.</text>
</comment>
<organism evidence="2 3">
    <name type="scientific">Fusarium mangiferae</name>
    <name type="common">Mango malformation disease fungus</name>
    <dbReference type="NCBI Taxonomy" id="192010"/>
    <lineage>
        <taxon>Eukaryota</taxon>
        <taxon>Fungi</taxon>
        <taxon>Dikarya</taxon>
        <taxon>Ascomycota</taxon>
        <taxon>Pezizomycotina</taxon>
        <taxon>Sordariomycetes</taxon>
        <taxon>Hypocreomycetidae</taxon>
        <taxon>Hypocreales</taxon>
        <taxon>Nectriaceae</taxon>
        <taxon>Fusarium</taxon>
        <taxon>Fusarium fujikuroi species complex</taxon>
    </lineage>
</organism>
<dbReference type="AlphaFoldDB" id="A0A1L7SMB5"/>
<evidence type="ECO:0000313" key="3">
    <source>
        <dbReference type="Proteomes" id="UP000184255"/>
    </source>
</evidence>